<dbReference type="CDD" id="cd00093">
    <property type="entry name" value="HTH_XRE"/>
    <property type="match status" value="1"/>
</dbReference>
<dbReference type="EMBL" id="AUXZ01000082">
    <property type="protein sequence ID" value="KZN49272.1"/>
    <property type="molecule type" value="Genomic_DNA"/>
</dbReference>
<dbReference type="Pfam" id="PF01381">
    <property type="entry name" value="HTH_3"/>
    <property type="match status" value="1"/>
</dbReference>
<proteinExistence type="predicted"/>
<dbReference type="PATRIC" id="fig|1365251.3.peg.3251"/>
<protein>
    <recommendedName>
        <fullName evidence="1">HTH cro/C1-type domain-containing protein</fullName>
    </recommendedName>
</protein>
<dbReference type="GO" id="GO:0003677">
    <property type="term" value="F:DNA binding"/>
    <property type="evidence" value="ECO:0007669"/>
    <property type="project" value="InterPro"/>
</dbReference>
<dbReference type="InterPro" id="IPR001387">
    <property type="entry name" value="Cro/C1-type_HTH"/>
</dbReference>
<dbReference type="Gene3D" id="1.10.260.40">
    <property type="entry name" value="lambda repressor-like DNA-binding domains"/>
    <property type="match status" value="1"/>
</dbReference>
<gene>
    <name evidence="2" type="ORF">N476_19685</name>
</gene>
<sequence length="97" mass="10905">MLGRMKFKIRQLGLFNGLWGEAAKSIRSMRKDAGLTQSQLGQKLIPAVDQATISNWETGKTPVPLTSYFLICFICGFSPEEKTKQLLDSQQPENKRS</sequence>
<comment type="caution">
    <text evidence="2">The sequence shown here is derived from an EMBL/GenBank/DDBJ whole genome shotgun (WGS) entry which is preliminary data.</text>
</comment>
<accession>A0A161Y0K5</accession>
<evidence type="ECO:0000259" key="1">
    <source>
        <dbReference type="PROSITE" id="PS50943"/>
    </source>
</evidence>
<name>A0A161Y0K5_9GAMM</name>
<reference evidence="2 3" key="1">
    <citation type="submission" date="2013-07" db="EMBL/GenBank/DDBJ databases">
        <title>Comparative Genomic and Metabolomic Analysis of Twelve Strains of Pseudoalteromonas luteoviolacea.</title>
        <authorList>
            <person name="Vynne N.G."/>
            <person name="Mansson M."/>
            <person name="Gram L."/>
        </authorList>
    </citation>
    <scope>NUCLEOTIDE SEQUENCE [LARGE SCALE GENOMIC DNA]</scope>
    <source>
        <strain evidence="2 3">H33</strain>
    </source>
</reference>
<evidence type="ECO:0000313" key="3">
    <source>
        <dbReference type="Proteomes" id="UP000076503"/>
    </source>
</evidence>
<dbReference type="AlphaFoldDB" id="A0A161Y0K5"/>
<feature type="domain" description="HTH cro/C1-type" evidence="1">
    <location>
        <begin position="26"/>
        <end position="82"/>
    </location>
</feature>
<organism evidence="2 3">
    <name type="scientific">Pseudoalteromonas luteoviolacea H33</name>
    <dbReference type="NCBI Taxonomy" id="1365251"/>
    <lineage>
        <taxon>Bacteria</taxon>
        <taxon>Pseudomonadati</taxon>
        <taxon>Pseudomonadota</taxon>
        <taxon>Gammaproteobacteria</taxon>
        <taxon>Alteromonadales</taxon>
        <taxon>Pseudoalteromonadaceae</taxon>
        <taxon>Pseudoalteromonas</taxon>
    </lineage>
</organism>
<dbReference type="Proteomes" id="UP000076503">
    <property type="component" value="Unassembled WGS sequence"/>
</dbReference>
<dbReference type="PROSITE" id="PS50943">
    <property type="entry name" value="HTH_CROC1"/>
    <property type="match status" value="1"/>
</dbReference>
<dbReference type="InterPro" id="IPR010982">
    <property type="entry name" value="Lambda_DNA-bd_dom_sf"/>
</dbReference>
<dbReference type="SUPFAM" id="SSF47413">
    <property type="entry name" value="lambda repressor-like DNA-binding domains"/>
    <property type="match status" value="1"/>
</dbReference>
<dbReference type="SMART" id="SM00530">
    <property type="entry name" value="HTH_XRE"/>
    <property type="match status" value="1"/>
</dbReference>
<evidence type="ECO:0000313" key="2">
    <source>
        <dbReference type="EMBL" id="KZN49272.1"/>
    </source>
</evidence>